<feature type="region of interest" description="Disordered" evidence="1">
    <location>
        <begin position="59"/>
        <end position="114"/>
    </location>
</feature>
<reference evidence="2 3" key="1">
    <citation type="submission" date="2015-01" db="EMBL/GenBank/DDBJ databases">
        <title>The Genome Sequence of Rhinocladiella mackenzie CBS 650.93.</title>
        <authorList>
            <consortium name="The Broad Institute Genomics Platform"/>
            <person name="Cuomo C."/>
            <person name="de Hoog S."/>
            <person name="Gorbushina A."/>
            <person name="Stielow B."/>
            <person name="Teixiera M."/>
            <person name="Abouelleil A."/>
            <person name="Chapman S.B."/>
            <person name="Priest M."/>
            <person name="Young S.K."/>
            <person name="Wortman J."/>
            <person name="Nusbaum C."/>
            <person name="Birren B."/>
        </authorList>
    </citation>
    <scope>NUCLEOTIDE SEQUENCE [LARGE SCALE GENOMIC DNA]</scope>
    <source>
        <strain evidence="2 3">CBS 650.93</strain>
    </source>
</reference>
<feature type="compositionally biased region" description="Basic and acidic residues" evidence="1">
    <location>
        <begin position="68"/>
        <end position="80"/>
    </location>
</feature>
<dbReference type="VEuPathDB" id="FungiDB:Z518_00803"/>
<accession>A0A0D2G4R7</accession>
<proteinExistence type="predicted"/>
<protein>
    <submittedName>
        <fullName evidence="2">Uncharacterized protein</fullName>
    </submittedName>
</protein>
<evidence type="ECO:0000256" key="1">
    <source>
        <dbReference type="SAM" id="MobiDB-lite"/>
    </source>
</evidence>
<keyword evidence="3" id="KW-1185">Reference proteome</keyword>
<name>A0A0D2G4R7_9EURO</name>
<sequence>MSCDFAGGYCCTLRLGHLRQEFLYPNSILQTNTVDGISGLRKTLTRIFASTPSIHAVLESRLPASHPKTPEDFKRPDPKSMRNPSANDEEPSDNLKLSGKTDSNYNGLKGRLVE</sequence>
<dbReference type="EMBL" id="KN847475">
    <property type="protein sequence ID" value="KIX09722.1"/>
    <property type="molecule type" value="Genomic_DNA"/>
</dbReference>
<evidence type="ECO:0000313" key="3">
    <source>
        <dbReference type="Proteomes" id="UP000053617"/>
    </source>
</evidence>
<dbReference type="Proteomes" id="UP000053617">
    <property type="component" value="Unassembled WGS sequence"/>
</dbReference>
<organism evidence="2 3">
    <name type="scientific">Rhinocladiella mackenziei CBS 650.93</name>
    <dbReference type="NCBI Taxonomy" id="1442369"/>
    <lineage>
        <taxon>Eukaryota</taxon>
        <taxon>Fungi</taxon>
        <taxon>Dikarya</taxon>
        <taxon>Ascomycota</taxon>
        <taxon>Pezizomycotina</taxon>
        <taxon>Eurotiomycetes</taxon>
        <taxon>Chaetothyriomycetidae</taxon>
        <taxon>Chaetothyriales</taxon>
        <taxon>Herpotrichiellaceae</taxon>
        <taxon>Rhinocladiella</taxon>
    </lineage>
</organism>
<dbReference type="HOGENOM" id="CLU_2122424_0_0_1"/>
<dbReference type="AlphaFoldDB" id="A0A0D2G4R7"/>
<evidence type="ECO:0000313" key="2">
    <source>
        <dbReference type="EMBL" id="KIX09722.1"/>
    </source>
</evidence>
<dbReference type="RefSeq" id="XP_013276858.1">
    <property type="nucleotide sequence ID" value="XM_013421404.1"/>
</dbReference>
<dbReference type="GeneID" id="25288874"/>
<gene>
    <name evidence="2" type="ORF">Z518_00803</name>
</gene>